<dbReference type="OrthoDB" id="755951at2759"/>
<sequence length="215" mass="24968">MEVLQVGFQTHRDREKLIELCRIHLPSSEINYESTNDIHCVTYEGWTCSLGVFPVSIKNEDFLKFVRLPETRRKAQEIRQRILGPDAPSDSKLFFSVERFDYTKGIKEKLLAYKKYLERYADRIGKDVLYQVAVTNRRAVETYRVYQDECLLLAEGINKLFICPTRPDWKPLIFVTEGLPRKELVASYLAMDIGVVTPKKDGMNLVSLSLISLQR</sequence>
<dbReference type="GO" id="GO:0005992">
    <property type="term" value="P:trehalose biosynthetic process"/>
    <property type="evidence" value="ECO:0007669"/>
    <property type="project" value="InterPro"/>
</dbReference>
<dbReference type="AlphaFoldDB" id="A0A183DJ28"/>
<dbReference type="PANTHER" id="PTHR10788:SF110">
    <property type="entry name" value="ALPHA,ALPHA-TREHALOSE-PHOSPHATE SYNTHASE [UDP-FORMING] 2"/>
    <property type="match status" value="1"/>
</dbReference>
<protein>
    <submittedName>
        <fullName evidence="3">Glyco_transf_20 domain-containing protein</fullName>
    </submittedName>
</protein>
<evidence type="ECO:0000313" key="1">
    <source>
        <dbReference type="EMBL" id="VDK64669.1"/>
    </source>
</evidence>
<dbReference type="Pfam" id="PF00982">
    <property type="entry name" value="Glyco_transf_20"/>
    <property type="match status" value="1"/>
</dbReference>
<reference evidence="1 2" key="2">
    <citation type="submission" date="2018-11" db="EMBL/GenBank/DDBJ databases">
        <authorList>
            <consortium name="Pathogen Informatics"/>
        </authorList>
    </citation>
    <scope>NUCLEOTIDE SEQUENCE [LARGE SCALE GENOMIC DNA]</scope>
</reference>
<evidence type="ECO:0000313" key="3">
    <source>
        <dbReference type="WBParaSite" id="GPUH_0000872901-mRNA-1"/>
    </source>
</evidence>
<keyword evidence="2" id="KW-1185">Reference proteome</keyword>
<evidence type="ECO:0000313" key="2">
    <source>
        <dbReference type="Proteomes" id="UP000271098"/>
    </source>
</evidence>
<dbReference type="GO" id="GO:0005829">
    <property type="term" value="C:cytosol"/>
    <property type="evidence" value="ECO:0007669"/>
    <property type="project" value="TreeGrafter"/>
</dbReference>
<dbReference type="EMBL" id="UYRT01026150">
    <property type="protein sequence ID" value="VDK64669.1"/>
    <property type="molecule type" value="Genomic_DNA"/>
</dbReference>
<dbReference type="Proteomes" id="UP000271098">
    <property type="component" value="Unassembled WGS sequence"/>
</dbReference>
<dbReference type="WBParaSite" id="GPUH_0000872901-mRNA-1">
    <property type="protein sequence ID" value="GPUH_0000872901-mRNA-1"/>
    <property type="gene ID" value="GPUH_0000872901"/>
</dbReference>
<dbReference type="SUPFAM" id="SSF53756">
    <property type="entry name" value="UDP-Glycosyltransferase/glycogen phosphorylase"/>
    <property type="match status" value="1"/>
</dbReference>
<organism evidence="3">
    <name type="scientific">Gongylonema pulchrum</name>
    <dbReference type="NCBI Taxonomy" id="637853"/>
    <lineage>
        <taxon>Eukaryota</taxon>
        <taxon>Metazoa</taxon>
        <taxon>Ecdysozoa</taxon>
        <taxon>Nematoda</taxon>
        <taxon>Chromadorea</taxon>
        <taxon>Rhabditida</taxon>
        <taxon>Spirurina</taxon>
        <taxon>Spiruromorpha</taxon>
        <taxon>Spiruroidea</taxon>
        <taxon>Gongylonematidae</taxon>
        <taxon>Gongylonema</taxon>
    </lineage>
</organism>
<dbReference type="GO" id="GO:0003825">
    <property type="term" value="F:alpha,alpha-trehalose-phosphate synthase (UDP-forming) activity"/>
    <property type="evidence" value="ECO:0007669"/>
    <property type="project" value="TreeGrafter"/>
</dbReference>
<accession>A0A183DJ28</accession>
<proteinExistence type="predicted"/>
<gene>
    <name evidence="1" type="ORF">GPUH_LOCUS8716</name>
</gene>
<dbReference type="InterPro" id="IPR001830">
    <property type="entry name" value="Glyco_trans_20"/>
</dbReference>
<name>A0A183DJ28_9BILA</name>
<dbReference type="Gene3D" id="3.40.50.2000">
    <property type="entry name" value="Glycogen Phosphorylase B"/>
    <property type="match status" value="2"/>
</dbReference>
<dbReference type="GO" id="GO:0004805">
    <property type="term" value="F:trehalose-phosphatase activity"/>
    <property type="evidence" value="ECO:0007669"/>
    <property type="project" value="TreeGrafter"/>
</dbReference>
<reference evidence="3" key="1">
    <citation type="submission" date="2016-06" db="UniProtKB">
        <authorList>
            <consortium name="WormBaseParasite"/>
        </authorList>
    </citation>
    <scope>IDENTIFICATION</scope>
</reference>
<dbReference type="PANTHER" id="PTHR10788">
    <property type="entry name" value="TREHALOSE-6-PHOSPHATE SYNTHASE"/>
    <property type="match status" value="1"/>
</dbReference>